<dbReference type="PROSITE" id="PS01011">
    <property type="entry name" value="FOLYLPOLYGLU_SYNT_1"/>
    <property type="match status" value="1"/>
</dbReference>
<dbReference type="NCBIfam" id="NF008101">
    <property type="entry name" value="PRK10846.1"/>
    <property type="match status" value="1"/>
</dbReference>
<feature type="compositionally biased region" description="Low complexity" evidence="23">
    <location>
        <begin position="422"/>
        <end position="432"/>
    </location>
</feature>
<evidence type="ECO:0000256" key="9">
    <source>
        <dbReference type="ARBA" id="ARBA00019357"/>
    </source>
</evidence>
<evidence type="ECO:0000256" key="18">
    <source>
        <dbReference type="ARBA" id="ARBA00032510"/>
    </source>
</evidence>
<evidence type="ECO:0000256" key="19">
    <source>
        <dbReference type="ARBA" id="ARBA00047493"/>
    </source>
</evidence>
<dbReference type="Gene3D" id="3.90.190.20">
    <property type="entry name" value="Mur ligase, C-terminal domain"/>
    <property type="match status" value="1"/>
</dbReference>
<dbReference type="GO" id="GO:0046656">
    <property type="term" value="P:folic acid biosynthetic process"/>
    <property type="evidence" value="ECO:0007669"/>
    <property type="project" value="UniProtKB-KW"/>
</dbReference>
<evidence type="ECO:0000259" key="24">
    <source>
        <dbReference type="Pfam" id="PF02875"/>
    </source>
</evidence>
<evidence type="ECO:0000256" key="22">
    <source>
        <dbReference type="ARBA" id="ARBA00049161"/>
    </source>
</evidence>
<dbReference type="PANTHER" id="PTHR11136:SF0">
    <property type="entry name" value="DIHYDROFOLATE SYNTHETASE-RELATED"/>
    <property type="match status" value="1"/>
</dbReference>
<evidence type="ECO:0000256" key="4">
    <source>
        <dbReference type="ARBA" id="ARBA00005150"/>
    </source>
</evidence>
<dbReference type="UniPathway" id="UPA00077">
    <property type="reaction ID" value="UER00157"/>
</dbReference>
<dbReference type="SUPFAM" id="SSF53244">
    <property type="entry name" value="MurD-like peptide ligases, peptide-binding domain"/>
    <property type="match status" value="1"/>
</dbReference>
<dbReference type="InterPro" id="IPR018109">
    <property type="entry name" value="Folylpolyglutamate_synth_CS"/>
</dbReference>
<comment type="caution">
    <text evidence="26">The sequence shown here is derived from an EMBL/GenBank/DDBJ whole genome shotgun (WGS) entry which is preliminary data.</text>
</comment>
<comment type="similarity">
    <text evidence="5">Belongs to the folylpolyglutamate synthase family.</text>
</comment>
<comment type="subunit">
    <text evidence="6">Monomer.</text>
</comment>
<dbReference type="FunFam" id="3.40.1190.10:FF:000004">
    <property type="entry name" value="Dihydrofolate synthase/folylpolyglutamate synthase"/>
    <property type="match status" value="1"/>
</dbReference>
<evidence type="ECO:0000313" key="27">
    <source>
        <dbReference type="Proteomes" id="UP000294692"/>
    </source>
</evidence>
<evidence type="ECO:0000256" key="11">
    <source>
        <dbReference type="ARBA" id="ARBA00022723"/>
    </source>
</evidence>
<evidence type="ECO:0000256" key="15">
    <source>
        <dbReference type="ARBA" id="ARBA00022909"/>
    </source>
</evidence>
<comment type="catalytic activity">
    <reaction evidence="21">
        <text>(6R)-5,10-methylenetetrahydrofolyl-(gamma-L-Glu)(n) + L-glutamate + ATP = (6R)-5,10-methylenetetrahydrofolyl-(gamma-L-Glu)(n+1) + ADP + phosphate + H(+)</text>
        <dbReference type="Rhea" id="RHEA:51912"/>
        <dbReference type="Rhea" id="RHEA-COMP:13257"/>
        <dbReference type="Rhea" id="RHEA-COMP:13258"/>
        <dbReference type="ChEBI" id="CHEBI:15378"/>
        <dbReference type="ChEBI" id="CHEBI:29985"/>
        <dbReference type="ChEBI" id="CHEBI:30616"/>
        <dbReference type="ChEBI" id="CHEBI:43474"/>
        <dbReference type="ChEBI" id="CHEBI:136572"/>
        <dbReference type="ChEBI" id="CHEBI:456216"/>
        <dbReference type="EC" id="6.3.2.17"/>
    </reaction>
</comment>
<dbReference type="InterPro" id="IPR013221">
    <property type="entry name" value="Mur_ligase_cen"/>
</dbReference>
<dbReference type="PANTHER" id="PTHR11136">
    <property type="entry name" value="FOLYLPOLYGLUTAMATE SYNTHASE-RELATED"/>
    <property type="match status" value="1"/>
</dbReference>
<comment type="catalytic activity">
    <reaction evidence="20">
        <text>10-formyltetrahydrofolyl-(gamma-L-Glu)(n) + L-glutamate + ATP = 10-formyltetrahydrofolyl-(gamma-L-Glu)(n+1) + ADP + phosphate + H(+)</text>
        <dbReference type="Rhea" id="RHEA:51904"/>
        <dbReference type="Rhea" id="RHEA-COMP:13088"/>
        <dbReference type="Rhea" id="RHEA-COMP:14300"/>
        <dbReference type="ChEBI" id="CHEBI:15378"/>
        <dbReference type="ChEBI" id="CHEBI:29985"/>
        <dbReference type="ChEBI" id="CHEBI:30616"/>
        <dbReference type="ChEBI" id="CHEBI:43474"/>
        <dbReference type="ChEBI" id="CHEBI:134413"/>
        <dbReference type="ChEBI" id="CHEBI:456216"/>
        <dbReference type="EC" id="6.3.2.17"/>
    </reaction>
</comment>
<comment type="cofactor">
    <cofactor evidence="1">
        <name>Mg(2+)</name>
        <dbReference type="ChEBI" id="CHEBI:18420"/>
    </cofactor>
</comment>
<organism evidence="26 27">
    <name type="scientific">Paracandidimonas soli</name>
    <dbReference type="NCBI Taxonomy" id="1917182"/>
    <lineage>
        <taxon>Bacteria</taxon>
        <taxon>Pseudomonadati</taxon>
        <taxon>Pseudomonadota</taxon>
        <taxon>Betaproteobacteria</taxon>
        <taxon>Burkholderiales</taxon>
        <taxon>Alcaligenaceae</taxon>
        <taxon>Paracandidimonas</taxon>
    </lineage>
</organism>
<sequence>MTLPLPGGDAALDEWLSYLENLHPTTIELGLDRIRRVAQRLELSLSSVVITVGGTNGKGSTCAMLESILRAAGYRTGLYTSPHLVRFNERIRINGQQLDDLAITRQFQRIEVARGDISLSYFEYTTLAALLAFAEQRLDAAILEVGLGGRLDAVNLIDADCSIVTSIDIDHVEWLGSTREQIGYEKAHIFRPGRPAICADPMAPGSLVSYARDIGADLWLFGRDFNYSGDRQQWAYGGRDQRRPGLAYPALRGMNQLLNASAALAALESLRDRLAVPAQAIRVGLAQVELPGRLQVVPGTPPIILDVAHNLHAAAALGQNLDSMPQQGVTHAVVGMLRDKDVAGVIARLASRVDHWYCAGLDGPRGIPGSELAEIVREALAQDGPSSSEGMQDSSHLLAVPEHREAAAQAEEGAPKSGRVVPRASAPASGSAGKRRNATVSSFENPLQALAEAKNSAGGNDRILVFGSFHTVGPVLQELERGSLS</sequence>
<keyword evidence="27" id="KW-1185">Reference proteome</keyword>
<evidence type="ECO:0000256" key="12">
    <source>
        <dbReference type="ARBA" id="ARBA00022741"/>
    </source>
</evidence>
<dbReference type="GO" id="GO:0046872">
    <property type="term" value="F:metal ion binding"/>
    <property type="evidence" value="ECO:0007669"/>
    <property type="project" value="UniProtKB-KW"/>
</dbReference>
<evidence type="ECO:0000259" key="25">
    <source>
        <dbReference type="Pfam" id="PF08245"/>
    </source>
</evidence>
<feature type="domain" description="Mur ligase central" evidence="25">
    <location>
        <begin position="52"/>
        <end position="194"/>
    </location>
</feature>
<evidence type="ECO:0000256" key="3">
    <source>
        <dbReference type="ARBA" id="ARBA00004799"/>
    </source>
</evidence>
<dbReference type="GO" id="GO:0005737">
    <property type="term" value="C:cytoplasm"/>
    <property type="evidence" value="ECO:0007669"/>
    <property type="project" value="TreeGrafter"/>
</dbReference>
<keyword evidence="10" id="KW-0436">Ligase</keyword>
<evidence type="ECO:0000256" key="20">
    <source>
        <dbReference type="ARBA" id="ARBA00047808"/>
    </source>
</evidence>
<evidence type="ECO:0000256" key="21">
    <source>
        <dbReference type="ARBA" id="ARBA00049035"/>
    </source>
</evidence>
<evidence type="ECO:0000256" key="7">
    <source>
        <dbReference type="ARBA" id="ARBA00013023"/>
    </source>
</evidence>
<comment type="function">
    <text evidence="2">Functions in two distinct reactions of the de novo folate biosynthetic pathway. Catalyzes the addition of a glutamate residue to dihydropteroate (7,8-dihydropteroate or H2Pte) to form dihydrofolate (7,8-dihydrofolate monoglutamate or H2Pte-Glu). Also catalyzes successive additions of L-glutamate to tetrahydrofolate or 10-formyltetrahydrofolate or 5,10-methylenetetrahydrofolate, leading to folylpolyglutamate derivatives.</text>
</comment>
<reference evidence="26 27" key="1">
    <citation type="submission" date="2019-03" db="EMBL/GenBank/DDBJ databases">
        <title>Genomic Encyclopedia of Type Strains, Phase IV (KMG-IV): sequencing the most valuable type-strain genomes for metagenomic binning, comparative biology and taxonomic classification.</title>
        <authorList>
            <person name="Goeker M."/>
        </authorList>
    </citation>
    <scope>NUCLEOTIDE SEQUENCE [LARGE SCALE GENOMIC DNA]</scope>
    <source>
        <strain evidence="26 27">DSM 100048</strain>
    </source>
</reference>
<dbReference type="GO" id="GO:0046654">
    <property type="term" value="P:tetrahydrofolate biosynthetic process"/>
    <property type="evidence" value="ECO:0007669"/>
    <property type="project" value="UniProtKB-UniPathway"/>
</dbReference>
<evidence type="ECO:0000256" key="5">
    <source>
        <dbReference type="ARBA" id="ARBA00008276"/>
    </source>
</evidence>
<keyword evidence="11" id="KW-0479">Metal-binding</keyword>
<evidence type="ECO:0000256" key="14">
    <source>
        <dbReference type="ARBA" id="ARBA00022842"/>
    </source>
</evidence>
<evidence type="ECO:0000256" key="2">
    <source>
        <dbReference type="ARBA" id="ARBA00002714"/>
    </source>
</evidence>
<dbReference type="Pfam" id="PF02875">
    <property type="entry name" value="Mur_ligase_C"/>
    <property type="match status" value="1"/>
</dbReference>
<keyword evidence="12" id="KW-0547">Nucleotide-binding</keyword>
<dbReference type="Pfam" id="PF08245">
    <property type="entry name" value="Mur_ligase_M"/>
    <property type="match status" value="1"/>
</dbReference>
<evidence type="ECO:0000256" key="10">
    <source>
        <dbReference type="ARBA" id="ARBA00022598"/>
    </source>
</evidence>
<dbReference type="InterPro" id="IPR036565">
    <property type="entry name" value="Mur-like_cat_sf"/>
</dbReference>
<dbReference type="Gene3D" id="3.40.1190.10">
    <property type="entry name" value="Mur-like, catalytic domain"/>
    <property type="match status" value="1"/>
</dbReference>
<evidence type="ECO:0000256" key="17">
    <source>
        <dbReference type="ARBA" id="ARBA00030592"/>
    </source>
</evidence>
<evidence type="ECO:0000256" key="8">
    <source>
        <dbReference type="ARBA" id="ARBA00013025"/>
    </source>
</evidence>
<dbReference type="AlphaFoldDB" id="A0A4R3VDP4"/>
<dbReference type="SUPFAM" id="SSF53623">
    <property type="entry name" value="MurD-like peptide ligases, catalytic domain"/>
    <property type="match status" value="1"/>
</dbReference>
<dbReference type="GO" id="GO:0005524">
    <property type="term" value="F:ATP binding"/>
    <property type="evidence" value="ECO:0007669"/>
    <property type="project" value="UniProtKB-KW"/>
</dbReference>
<gene>
    <name evidence="26" type="ORF">EV686_102507</name>
</gene>
<feature type="domain" description="Mur ligase C-terminal" evidence="24">
    <location>
        <begin position="292"/>
        <end position="412"/>
    </location>
</feature>
<accession>A0A4R3VDP4</accession>
<keyword evidence="14" id="KW-0460">Magnesium</keyword>
<comment type="catalytic activity">
    <reaction evidence="22">
        <text>7,8-dihydropteroate + L-glutamate + ATP = 7,8-dihydrofolate + ADP + phosphate + H(+)</text>
        <dbReference type="Rhea" id="RHEA:23584"/>
        <dbReference type="ChEBI" id="CHEBI:15378"/>
        <dbReference type="ChEBI" id="CHEBI:17839"/>
        <dbReference type="ChEBI" id="CHEBI:29985"/>
        <dbReference type="ChEBI" id="CHEBI:30616"/>
        <dbReference type="ChEBI" id="CHEBI:43474"/>
        <dbReference type="ChEBI" id="CHEBI:57451"/>
        <dbReference type="ChEBI" id="CHEBI:456216"/>
        <dbReference type="EC" id="6.3.2.12"/>
    </reaction>
</comment>
<evidence type="ECO:0000256" key="6">
    <source>
        <dbReference type="ARBA" id="ARBA00011245"/>
    </source>
</evidence>
<evidence type="ECO:0000256" key="13">
    <source>
        <dbReference type="ARBA" id="ARBA00022840"/>
    </source>
</evidence>
<evidence type="ECO:0000256" key="16">
    <source>
        <dbReference type="ARBA" id="ARBA00030048"/>
    </source>
</evidence>
<dbReference type="RefSeq" id="WP_132474602.1">
    <property type="nucleotide sequence ID" value="NZ_JBEBWM010000120.1"/>
</dbReference>
<comment type="pathway">
    <text evidence="4">Cofactor biosynthesis; tetrahydrofolylpolyglutamate biosynthesis.</text>
</comment>
<dbReference type="OrthoDB" id="9809356at2"/>
<dbReference type="GO" id="GO:0008841">
    <property type="term" value="F:dihydrofolate synthase activity"/>
    <property type="evidence" value="ECO:0007669"/>
    <property type="project" value="UniProtKB-EC"/>
</dbReference>
<dbReference type="Proteomes" id="UP000294692">
    <property type="component" value="Unassembled WGS sequence"/>
</dbReference>
<evidence type="ECO:0000256" key="1">
    <source>
        <dbReference type="ARBA" id="ARBA00001946"/>
    </source>
</evidence>
<feature type="region of interest" description="Disordered" evidence="23">
    <location>
        <begin position="404"/>
        <end position="439"/>
    </location>
</feature>
<proteinExistence type="inferred from homology"/>
<dbReference type="EC" id="6.3.2.17" evidence="8"/>
<evidence type="ECO:0000313" key="26">
    <source>
        <dbReference type="EMBL" id="TCV01794.1"/>
    </source>
</evidence>
<dbReference type="EC" id="6.3.2.12" evidence="7"/>
<comment type="pathway">
    <text evidence="3">Cofactor biosynthesis; tetrahydrofolate biosynthesis; 7,8-dihydrofolate from 2-amino-4-hydroxy-6-hydroxymethyl-7,8-dihydropteridine diphosphate and 4-aminobenzoate: step 2/2.</text>
</comment>
<dbReference type="NCBIfam" id="TIGR01499">
    <property type="entry name" value="folC"/>
    <property type="match status" value="1"/>
</dbReference>
<keyword evidence="13" id="KW-0067">ATP-binding</keyword>
<evidence type="ECO:0000256" key="23">
    <source>
        <dbReference type="SAM" id="MobiDB-lite"/>
    </source>
</evidence>
<dbReference type="InterPro" id="IPR036615">
    <property type="entry name" value="Mur_ligase_C_dom_sf"/>
</dbReference>
<dbReference type="InterPro" id="IPR001645">
    <property type="entry name" value="Folylpolyglutamate_synth"/>
</dbReference>
<protein>
    <recommendedName>
        <fullName evidence="9">Dihydrofolate synthase/folylpolyglutamate synthase</fullName>
        <ecNumber evidence="7">6.3.2.12</ecNumber>
        <ecNumber evidence="8">6.3.2.17</ecNumber>
    </recommendedName>
    <alternativeName>
        <fullName evidence="18">Folylpoly-gamma-glutamate synthetase-dihydrofolate synthetase</fullName>
    </alternativeName>
    <alternativeName>
        <fullName evidence="16">Folylpolyglutamate synthetase</fullName>
    </alternativeName>
    <alternativeName>
        <fullName evidence="17">Tetrahydrofolylpolyglutamate synthase</fullName>
    </alternativeName>
</protein>
<keyword evidence="15" id="KW-0289">Folate biosynthesis</keyword>
<dbReference type="EMBL" id="SMBX01000002">
    <property type="protein sequence ID" value="TCV01794.1"/>
    <property type="molecule type" value="Genomic_DNA"/>
</dbReference>
<name>A0A4R3VDP4_9BURK</name>
<dbReference type="GO" id="GO:0004326">
    <property type="term" value="F:tetrahydrofolylpolyglutamate synthase activity"/>
    <property type="evidence" value="ECO:0007669"/>
    <property type="project" value="UniProtKB-EC"/>
</dbReference>
<dbReference type="InterPro" id="IPR004101">
    <property type="entry name" value="Mur_ligase_C"/>
</dbReference>
<comment type="catalytic activity">
    <reaction evidence="19">
        <text>(6S)-5,6,7,8-tetrahydrofolyl-(gamma-L-Glu)(n) + L-glutamate + ATP = (6S)-5,6,7,8-tetrahydrofolyl-(gamma-L-Glu)(n+1) + ADP + phosphate + H(+)</text>
        <dbReference type="Rhea" id="RHEA:10580"/>
        <dbReference type="Rhea" id="RHEA-COMP:14738"/>
        <dbReference type="Rhea" id="RHEA-COMP:14740"/>
        <dbReference type="ChEBI" id="CHEBI:15378"/>
        <dbReference type="ChEBI" id="CHEBI:29985"/>
        <dbReference type="ChEBI" id="CHEBI:30616"/>
        <dbReference type="ChEBI" id="CHEBI:43474"/>
        <dbReference type="ChEBI" id="CHEBI:141005"/>
        <dbReference type="ChEBI" id="CHEBI:456216"/>
        <dbReference type="EC" id="6.3.2.17"/>
    </reaction>
</comment>